<gene>
    <name evidence="2" type="ORF">GCM10010145_69680</name>
</gene>
<dbReference type="GO" id="GO:0006313">
    <property type="term" value="P:DNA transposition"/>
    <property type="evidence" value="ECO:0007669"/>
    <property type="project" value="InterPro"/>
</dbReference>
<dbReference type="EMBL" id="BMQK01000039">
    <property type="protein sequence ID" value="GGQ90460.1"/>
    <property type="molecule type" value="Genomic_DNA"/>
</dbReference>
<reference evidence="2" key="2">
    <citation type="submission" date="2020-09" db="EMBL/GenBank/DDBJ databases">
        <authorList>
            <person name="Sun Q."/>
            <person name="Ohkuma M."/>
        </authorList>
    </citation>
    <scope>NUCLEOTIDE SEQUENCE</scope>
    <source>
        <strain evidence="2">JCM 3131</strain>
    </source>
</reference>
<dbReference type="GO" id="GO:0004803">
    <property type="term" value="F:transposase activity"/>
    <property type="evidence" value="ECO:0007669"/>
    <property type="project" value="InterPro"/>
</dbReference>
<reference evidence="2" key="1">
    <citation type="journal article" date="2014" name="Int. J. Syst. Evol. Microbiol.">
        <title>Complete genome sequence of Corynebacterium casei LMG S-19264T (=DSM 44701T), isolated from a smear-ripened cheese.</title>
        <authorList>
            <consortium name="US DOE Joint Genome Institute (JGI-PGF)"/>
            <person name="Walter F."/>
            <person name="Albersmeier A."/>
            <person name="Kalinowski J."/>
            <person name="Ruckert C."/>
        </authorList>
    </citation>
    <scope>NUCLEOTIDE SEQUENCE</scope>
    <source>
        <strain evidence="2">JCM 3131</strain>
    </source>
</reference>
<name>A0A918BT03_9ACTN</name>
<dbReference type="GO" id="GO:0003677">
    <property type="term" value="F:DNA binding"/>
    <property type="evidence" value="ECO:0007669"/>
    <property type="project" value="InterPro"/>
</dbReference>
<evidence type="ECO:0000259" key="1">
    <source>
        <dbReference type="Pfam" id="PF01548"/>
    </source>
</evidence>
<dbReference type="Pfam" id="PF01548">
    <property type="entry name" value="DEDD_Tnp_IS110"/>
    <property type="match status" value="1"/>
</dbReference>
<sequence length="206" mass="22186">MALDAHGTRLLSRRVRNDEAELLQLPRDVYALTGHGEVLCAMDTTHGSAALLIGLLLARGQPMACLTGLAVHHVAAGYRGQGKTDARDARVIADQARMRRDLGLLRPGDEVAIDLRTLIGRRTDLVSDRTRQLNRLHAQLLEIFPAFERALTPKGRGLITLLTGYQTPAAITAAWRAPGAHHLARARHARALGPAGACAGAVKKNL</sequence>
<evidence type="ECO:0000313" key="2">
    <source>
        <dbReference type="EMBL" id="GGQ90460.1"/>
    </source>
</evidence>
<proteinExistence type="predicted"/>
<comment type="caution">
    <text evidence="2">The sequence shown here is derived from an EMBL/GenBank/DDBJ whole genome shotgun (WGS) entry which is preliminary data.</text>
</comment>
<feature type="domain" description="Transposase IS110-like N-terminal" evidence="1">
    <location>
        <begin position="2"/>
        <end position="145"/>
    </location>
</feature>
<organism evidence="2 3">
    <name type="scientific">Streptomyces ruber</name>
    <dbReference type="NCBI Taxonomy" id="83378"/>
    <lineage>
        <taxon>Bacteria</taxon>
        <taxon>Bacillati</taxon>
        <taxon>Actinomycetota</taxon>
        <taxon>Actinomycetes</taxon>
        <taxon>Kitasatosporales</taxon>
        <taxon>Streptomycetaceae</taxon>
        <taxon>Streptomyces</taxon>
    </lineage>
</organism>
<dbReference type="InterPro" id="IPR047650">
    <property type="entry name" value="Transpos_IS110"/>
</dbReference>
<accession>A0A918BT03</accession>
<dbReference type="AlphaFoldDB" id="A0A918BT03"/>
<dbReference type="Proteomes" id="UP000620156">
    <property type="component" value="Unassembled WGS sequence"/>
</dbReference>
<dbReference type="PANTHER" id="PTHR33055:SF3">
    <property type="entry name" value="PUTATIVE TRANSPOSASE FOR IS117-RELATED"/>
    <property type="match status" value="1"/>
</dbReference>
<dbReference type="InterPro" id="IPR002525">
    <property type="entry name" value="Transp_IS110-like_N"/>
</dbReference>
<protein>
    <recommendedName>
        <fullName evidence="1">Transposase IS110-like N-terminal domain-containing protein</fullName>
    </recommendedName>
</protein>
<dbReference type="PANTHER" id="PTHR33055">
    <property type="entry name" value="TRANSPOSASE FOR INSERTION SEQUENCE ELEMENT IS1111A"/>
    <property type="match status" value="1"/>
</dbReference>
<keyword evidence="3" id="KW-1185">Reference proteome</keyword>
<evidence type="ECO:0000313" key="3">
    <source>
        <dbReference type="Proteomes" id="UP000620156"/>
    </source>
</evidence>